<dbReference type="InterPro" id="IPR000182">
    <property type="entry name" value="GNAT_dom"/>
</dbReference>
<accession>A0A0G0BCT6</accession>
<dbReference type="GO" id="GO:0016747">
    <property type="term" value="F:acyltransferase activity, transferring groups other than amino-acyl groups"/>
    <property type="evidence" value="ECO:0007669"/>
    <property type="project" value="InterPro"/>
</dbReference>
<name>A0A0G0BCT6_9BACT</name>
<dbReference type="PROSITE" id="PS51186">
    <property type="entry name" value="GNAT"/>
    <property type="match status" value="1"/>
</dbReference>
<gene>
    <name evidence="2" type="ORF">UR23_C0014G0004</name>
</gene>
<dbReference type="SUPFAM" id="SSF55729">
    <property type="entry name" value="Acyl-CoA N-acyltransferases (Nat)"/>
    <property type="match status" value="1"/>
</dbReference>
<feature type="domain" description="N-acetyltransferase" evidence="1">
    <location>
        <begin position="18"/>
        <end position="161"/>
    </location>
</feature>
<evidence type="ECO:0000259" key="1">
    <source>
        <dbReference type="PROSITE" id="PS51186"/>
    </source>
</evidence>
<sequence>MKKIIYKTGTKDNFSPFLVFFRNKLGNLFPYYSANSIGYTIDLDYSPVFLKREFDSGVKELFLAYHGDIIAGYLLFAKSIAGVSFADWLAVDKPYQKQGIAAKLLSLWEVQAIKEGAHTLFLWTTINNIQFYKNRGFSLGGALPKAWHGVDCYIIYKNLMEPKEENYLRDYLGKKSKS</sequence>
<comment type="caution">
    <text evidence="2">The sequence shown here is derived from an EMBL/GenBank/DDBJ whole genome shotgun (WGS) entry which is preliminary data.</text>
</comment>
<dbReference type="InterPro" id="IPR016181">
    <property type="entry name" value="Acyl_CoA_acyltransferase"/>
</dbReference>
<protein>
    <recommendedName>
        <fullName evidence="1">N-acetyltransferase domain-containing protein</fullName>
    </recommendedName>
</protein>
<evidence type="ECO:0000313" key="2">
    <source>
        <dbReference type="EMBL" id="KKP36635.1"/>
    </source>
</evidence>
<dbReference type="AlphaFoldDB" id="A0A0G0BCT6"/>
<dbReference type="Proteomes" id="UP000034349">
    <property type="component" value="Unassembled WGS sequence"/>
</dbReference>
<evidence type="ECO:0000313" key="3">
    <source>
        <dbReference type="Proteomes" id="UP000034349"/>
    </source>
</evidence>
<organism evidence="2 3">
    <name type="scientific">Candidatus Roizmanbacteria bacterium GW2011_GWA2_32_13</name>
    <dbReference type="NCBI Taxonomy" id="1618475"/>
    <lineage>
        <taxon>Bacteria</taxon>
        <taxon>Candidatus Roizmaniibacteriota</taxon>
    </lineage>
</organism>
<dbReference type="Gene3D" id="3.40.630.30">
    <property type="match status" value="1"/>
</dbReference>
<proteinExistence type="predicted"/>
<dbReference type="EMBL" id="LBOK01000014">
    <property type="protein sequence ID" value="KKP36635.1"/>
    <property type="molecule type" value="Genomic_DNA"/>
</dbReference>
<dbReference type="CDD" id="cd04301">
    <property type="entry name" value="NAT_SF"/>
    <property type="match status" value="1"/>
</dbReference>
<reference evidence="2 3" key="1">
    <citation type="journal article" date="2015" name="Nature">
        <title>rRNA introns, odd ribosomes, and small enigmatic genomes across a large radiation of phyla.</title>
        <authorList>
            <person name="Brown C.T."/>
            <person name="Hug L.A."/>
            <person name="Thomas B.C."/>
            <person name="Sharon I."/>
            <person name="Castelle C.J."/>
            <person name="Singh A."/>
            <person name="Wilkins M.J."/>
            <person name="Williams K.H."/>
            <person name="Banfield J.F."/>
        </authorList>
    </citation>
    <scope>NUCLEOTIDE SEQUENCE [LARGE SCALE GENOMIC DNA]</scope>
</reference>
<dbReference type="Pfam" id="PF00583">
    <property type="entry name" value="Acetyltransf_1"/>
    <property type="match status" value="1"/>
</dbReference>